<evidence type="ECO:0000256" key="5">
    <source>
        <dbReference type="ARBA" id="ARBA00023004"/>
    </source>
</evidence>
<evidence type="ECO:0000256" key="6">
    <source>
        <dbReference type="ARBA" id="ARBA00023014"/>
    </source>
</evidence>
<dbReference type="AlphaFoldDB" id="A0A239AU19"/>
<evidence type="ECO:0000313" key="8">
    <source>
        <dbReference type="EMBL" id="SNR98473.1"/>
    </source>
</evidence>
<feature type="domain" description="4Fe-4S ferredoxin-type" evidence="7">
    <location>
        <begin position="44"/>
        <end position="73"/>
    </location>
</feature>
<dbReference type="PROSITE" id="PS00198">
    <property type="entry name" value="4FE4S_FER_1"/>
    <property type="match status" value="1"/>
</dbReference>
<dbReference type="PANTHER" id="PTHR42859">
    <property type="entry name" value="OXIDOREDUCTASE"/>
    <property type="match status" value="1"/>
</dbReference>
<dbReference type="GO" id="GO:0046872">
    <property type="term" value="F:metal ion binding"/>
    <property type="evidence" value="ECO:0007669"/>
    <property type="project" value="UniProtKB-KW"/>
</dbReference>
<reference evidence="8 9" key="1">
    <citation type="submission" date="2017-06" db="EMBL/GenBank/DDBJ databases">
        <authorList>
            <person name="Kim H.J."/>
            <person name="Triplett B.A."/>
        </authorList>
    </citation>
    <scope>NUCLEOTIDE SEQUENCE [LARGE SCALE GENOMIC DNA]</scope>
    <source>
        <strain evidence="8 9">SCA</strain>
    </source>
</reference>
<dbReference type="EMBL" id="FZOJ01000002">
    <property type="protein sequence ID" value="SNR98473.1"/>
    <property type="molecule type" value="Genomic_DNA"/>
</dbReference>
<organism evidence="8 9">
    <name type="scientific">Anaerovirgula multivorans</name>
    <dbReference type="NCBI Taxonomy" id="312168"/>
    <lineage>
        <taxon>Bacteria</taxon>
        <taxon>Bacillati</taxon>
        <taxon>Bacillota</taxon>
        <taxon>Clostridia</taxon>
        <taxon>Peptostreptococcales</taxon>
        <taxon>Natronincolaceae</taxon>
        <taxon>Anaerovirgula</taxon>
    </lineage>
</organism>
<dbReference type="Pfam" id="PF13237">
    <property type="entry name" value="Fer4_10"/>
    <property type="match status" value="1"/>
</dbReference>
<evidence type="ECO:0000256" key="4">
    <source>
        <dbReference type="ARBA" id="ARBA00022982"/>
    </source>
</evidence>
<feature type="domain" description="4Fe-4S ferredoxin-type" evidence="7">
    <location>
        <begin position="74"/>
        <end position="102"/>
    </location>
</feature>
<keyword evidence="3" id="KW-0479">Metal-binding</keyword>
<accession>A0A239AU19</accession>
<keyword evidence="5" id="KW-0408">Iron</keyword>
<proteinExistence type="predicted"/>
<evidence type="ECO:0000259" key="7">
    <source>
        <dbReference type="PROSITE" id="PS51379"/>
    </source>
</evidence>
<dbReference type="InterPro" id="IPR050294">
    <property type="entry name" value="RnfB_subfamily"/>
</dbReference>
<dbReference type="InterPro" id="IPR017896">
    <property type="entry name" value="4Fe4S_Fe-S-bd"/>
</dbReference>
<keyword evidence="9" id="KW-1185">Reference proteome</keyword>
<keyword evidence="4" id="KW-0249">Electron transport</keyword>
<name>A0A239AU19_9FIRM</name>
<keyword evidence="1" id="KW-0813">Transport</keyword>
<dbReference type="OrthoDB" id="9810688at2"/>
<dbReference type="Gene3D" id="3.30.70.20">
    <property type="match status" value="2"/>
</dbReference>
<protein>
    <submittedName>
        <fullName evidence="8">Fe-S-cluster-containing hydrogenase component 2</fullName>
    </submittedName>
</protein>
<evidence type="ECO:0000256" key="2">
    <source>
        <dbReference type="ARBA" id="ARBA00022485"/>
    </source>
</evidence>
<keyword evidence="2" id="KW-0004">4Fe-4S</keyword>
<evidence type="ECO:0000256" key="1">
    <source>
        <dbReference type="ARBA" id="ARBA00022448"/>
    </source>
</evidence>
<evidence type="ECO:0000256" key="3">
    <source>
        <dbReference type="ARBA" id="ARBA00022723"/>
    </source>
</evidence>
<dbReference type="GO" id="GO:0051539">
    <property type="term" value="F:4 iron, 4 sulfur cluster binding"/>
    <property type="evidence" value="ECO:0007669"/>
    <property type="project" value="UniProtKB-KW"/>
</dbReference>
<dbReference type="SUPFAM" id="SSF54862">
    <property type="entry name" value="4Fe-4S ferredoxins"/>
    <property type="match status" value="1"/>
</dbReference>
<feature type="domain" description="4Fe-4S ferredoxin-type" evidence="7">
    <location>
        <begin position="1"/>
        <end position="29"/>
    </location>
</feature>
<dbReference type="InterPro" id="IPR017900">
    <property type="entry name" value="4Fe4S_Fe_S_CS"/>
</dbReference>
<gene>
    <name evidence="8" type="ORF">SAMN05446037_1002230</name>
</gene>
<sequence length="131" mass="14401">MGLKFIEDKCIGCKLCHLACSGAHEGAFNPKLARLSVESYYQNKGLVIEAYVCTLCGKCVDACPTSAITLKNGRLYYEVEYCINCGICVNTCPEEIIVQKEENVGICDLCEGAPWCVKFCPHGALTYEEVK</sequence>
<keyword evidence="6" id="KW-0411">Iron-sulfur</keyword>
<dbReference type="RefSeq" id="WP_089281414.1">
    <property type="nucleotide sequence ID" value="NZ_FZOJ01000002.1"/>
</dbReference>
<dbReference type="Pfam" id="PF12800">
    <property type="entry name" value="Fer4_4"/>
    <property type="match status" value="1"/>
</dbReference>
<dbReference type="PROSITE" id="PS51379">
    <property type="entry name" value="4FE4S_FER_2"/>
    <property type="match status" value="3"/>
</dbReference>
<dbReference type="PANTHER" id="PTHR42859:SF10">
    <property type="entry name" value="DIMETHYLSULFOXIDE REDUCTASE CHAIN B"/>
    <property type="match status" value="1"/>
</dbReference>
<dbReference type="Proteomes" id="UP000198304">
    <property type="component" value="Unassembled WGS sequence"/>
</dbReference>
<evidence type="ECO:0000313" key="9">
    <source>
        <dbReference type="Proteomes" id="UP000198304"/>
    </source>
</evidence>